<dbReference type="Proteomes" id="UP000707731">
    <property type="component" value="Unassembled WGS sequence"/>
</dbReference>
<comment type="caution">
    <text evidence="2">The sequence shown here is derived from an EMBL/GenBank/DDBJ whole genome shotgun (WGS) entry which is preliminary data.</text>
</comment>
<accession>A0ABS0DCL9</accession>
<sequence>MADYRAEMERIIDRCRREAAALENDLAEINRRTAETSAMLTERSRAAMREFWEEHGETIAAAQAEAEEQERRAAAERAEQERQAAELREYREAMARSSAARRSGEVVVPIDDEDPEGEYYRRESWLI</sequence>
<reference evidence="2 3" key="1">
    <citation type="submission" date="2020-10" db="EMBL/GenBank/DDBJ databases">
        <title>Identification of Nocardia species via Next-generation sequencing and recognition of intraspecies genetic diversity.</title>
        <authorList>
            <person name="Li P."/>
            <person name="Li P."/>
            <person name="Lu B."/>
        </authorList>
    </citation>
    <scope>NUCLEOTIDE SEQUENCE [LARGE SCALE GENOMIC DNA]</scope>
    <source>
        <strain evidence="2 3">BJ06-0143</strain>
    </source>
</reference>
<feature type="compositionally biased region" description="Basic and acidic residues" evidence="1">
    <location>
        <begin position="69"/>
        <end position="85"/>
    </location>
</feature>
<evidence type="ECO:0000313" key="3">
    <source>
        <dbReference type="Proteomes" id="UP000707731"/>
    </source>
</evidence>
<evidence type="ECO:0000313" key="2">
    <source>
        <dbReference type="EMBL" id="MBF6356214.1"/>
    </source>
</evidence>
<gene>
    <name evidence="2" type="ORF">IU449_16970</name>
</gene>
<dbReference type="EMBL" id="JADLQN010000002">
    <property type="protein sequence ID" value="MBF6356214.1"/>
    <property type="molecule type" value="Genomic_DNA"/>
</dbReference>
<evidence type="ECO:0008006" key="4">
    <source>
        <dbReference type="Google" id="ProtNLM"/>
    </source>
</evidence>
<proteinExistence type="predicted"/>
<name>A0ABS0DCL9_9NOCA</name>
<organism evidence="2 3">
    <name type="scientific">Nocardia higoensis</name>
    <dbReference type="NCBI Taxonomy" id="228599"/>
    <lineage>
        <taxon>Bacteria</taxon>
        <taxon>Bacillati</taxon>
        <taxon>Actinomycetota</taxon>
        <taxon>Actinomycetes</taxon>
        <taxon>Mycobacteriales</taxon>
        <taxon>Nocardiaceae</taxon>
        <taxon>Nocardia</taxon>
    </lineage>
</organism>
<feature type="region of interest" description="Disordered" evidence="1">
    <location>
        <begin position="65"/>
        <end position="85"/>
    </location>
</feature>
<protein>
    <recommendedName>
        <fullName evidence="4">ATPase</fullName>
    </recommendedName>
</protein>
<evidence type="ECO:0000256" key="1">
    <source>
        <dbReference type="SAM" id="MobiDB-lite"/>
    </source>
</evidence>
<dbReference type="RefSeq" id="WP_195003026.1">
    <property type="nucleotide sequence ID" value="NZ_JADLQN010000002.1"/>
</dbReference>
<keyword evidence="3" id="KW-1185">Reference proteome</keyword>